<evidence type="ECO:0000256" key="10">
    <source>
        <dbReference type="ARBA" id="ARBA00022679"/>
    </source>
</evidence>
<dbReference type="Proteomes" id="UP000649604">
    <property type="component" value="Unassembled WGS sequence"/>
</dbReference>
<protein>
    <recommendedName>
        <fullName evidence="7 12">Adenine phosphoribosyltransferase</fullName>
        <shortName evidence="12">APRT</shortName>
        <ecNumber evidence="7 12">2.4.2.7</ecNumber>
    </recommendedName>
</protein>
<evidence type="ECO:0000256" key="8">
    <source>
        <dbReference type="ARBA" id="ARBA00022490"/>
    </source>
</evidence>
<dbReference type="InterPro" id="IPR000836">
    <property type="entry name" value="PRTase_dom"/>
</dbReference>
<dbReference type="Gene3D" id="3.40.50.2020">
    <property type="match status" value="1"/>
</dbReference>
<keyword evidence="11 12" id="KW-0660">Purine salvage</keyword>
<dbReference type="GO" id="GO:0006166">
    <property type="term" value="P:purine ribonucleoside salvage"/>
    <property type="evidence" value="ECO:0007669"/>
    <property type="project" value="UniProtKB-UniRule"/>
</dbReference>
<keyword evidence="9 12" id="KW-0328">Glycosyltransferase</keyword>
<dbReference type="FunFam" id="3.40.50.2020:FF:000004">
    <property type="entry name" value="Adenine phosphoribosyltransferase"/>
    <property type="match status" value="1"/>
</dbReference>
<evidence type="ECO:0000256" key="11">
    <source>
        <dbReference type="ARBA" id="ARBA00022726"/>
    </source>
</evidence>
<comment type="subcellular location">
    <subcellularLocation>
        <location evidence="3 12">Cytoplasm</location>
    </subcellularLocation>
</comment>
<dbReference type="InterPro" id="IPR050054">
    <property type="entry name" value="UPRTase/APRTase"/>
</dbReference>
<evidence type="ECO:0000256" key="12">
    <source>
        <dbReference type="HAMAP-Rule" id="MF_00004"/>
    </source>
</evidence>
<dbReference type="GO" id="GO:0005737">
    <property type="term" value="C:cytoplasm"/>
    <property type="evidence" value="ECO:0007669"/>
    <property type="project" value="UniProtKB-SubCell"/>
</dbReference>
<keyword evidence="8 12" id="KW-0963">Cytoplasm</keyword>
<evidence type="ECO:0000313" key="15">
    <source>
        <dbReference type="Proteomes" id="UP000649604"/>
    </source>
</evidence>
<reference evidence="14" key="1">
    <citation type="submission" date="2019-11" db="EMBL/GenBank/DDBJ databases">
        <title>Microbial mats filling the niche in hypersaline microbial mats.</title>
        <authorList>
            <person name="Wong H.L."/>
            <person name="Macleod F.I."/>
            <person name="White R.A. III"/>
            <person name="Burns B.P."/>
        </authorList>
    </citation>
    <scope>NUCLEOTIDE SEQUENCE</scope>
    <source>
        <strain evidence="14">Rbin_158</strain>
    </source>
</reference>
<proteinExistence type="inferred from homology"/>
<dbReference type="SUPFAM" id="SSF53271">
    <property type="entry name" value="PRTase-like"/>
    <property type="match status" value="1"/>
</dbReference>
<gene>
    <name evidence="12" type="primary">apt</name>
    <name evidence="14" type="ORF">GF339_10060</name>
</gene>
<evidence type="ECO:0000256" key="3">
    <source>
        <dbReference type="ARBA" id="ARBA00004496"/>
    </source>
</evidence>
<comment type="similarity">
    <text evidence="5 12">Belongs to the purine/pyrimidine phosphoribosyltransferase family.</text>
</comment>
<comment type="subunit">
    <text evidence="6 12">Homodimer.</text>
</comment>
<dbReference type="NCBIfam" id="NF002634">
    <property type="entry name" value="PRK02304.1-3"/>
    <property type="match status" value="1"/>
</dbReference>
<dbReference type="GO" id="GO:0016208">
    <property type="term" value="F:AMP binding"/>
    <property type="evidence" value="ECO:0007669"/>
    <property type="project" value="TreeGrafter"/>
</dbReference>
<name>A0A9D5JVI4_9BACT</name>
<dbReference type="NCBIfam" id="NF002636">
    <property type="entry name" value="PRK02304.1-5"/>
    <property type="match status" value="1"/>
</dbReference>
<dbReference type="NCBIfam" id="NF002633">
    <property type="entry name" value="PRK02304.1-2"/>
    <property type="match status" value="1"/>
</dbReference>
<evidence type="ECO:0000256" key="5">
    <source>
        <dbReference type="ARBA" id="ARBA00008391"/>
    </source>
</evidence>
<keyword evidence="10 12" id="KW-0808">Transferase</keyword>
<dbReference type="GO" id="GO:0044209">
    <property type="term" value="P:AMP salvage"/>
    <property type="evidence" value="ECO:0007669"/>
    <property type="project" value="UniProtKB-UniRule"/>
</dbReference>
<dbReference type="HAMAP" id="MF_00004">
    <property type="entry name" value="Aden_phosphoribosyltr"/>
    <property type="match status" value="1"/>
</dbReference>
<evidence type="ECO:0000259" key="13">
    <source>
        <dbReference type="Pfam" id="PF00156"/>
    </source>
</evidence>
<dbReference type="InterPro" id="IPR005764">
    <property type="entry name" value="Ade_phspho_trans"/>
</dbReference>
<evidence type="ECO:0000256" key="7">
    <source>
        <dbReference type="ARBA" id="ARBA00011893"/>
    </source>
</evidence>
<dbReference type="GO" id="GO:0002055">
    <property type="term" value="F:adenine binding"/>
    <property type="evidence" value="ECO:0007669"/>
    <property type="project" value="TreeGrafter"/>
</dbReference>
<dbReference type="EC" id="2.4.2.7" evidence="7 12"/>
<evidence type="ECO:0000256" key="2">
    <source>
        <dbReference type="ARBA" id="ARBA00003968"/>
    </source>
</evidence>
<dbReference type="NCBIfam" id="TIGR01090">
    <property type="entry name" value="apt"/>
    <property type="match status" value="1"/>
</dbReference>
<dbReference type="Pfam" id="PF00156">
    <property type="entry name" value="Pribosyltran"/>
    <property type="match status" value="1"/>
</dbReference>
<accession>A0A9D5JVI4</accession>
<comment type="catalytic activity">
    <reaction evidence="1 12">
        <text>AMP + diphosphate = 5-phospho-alpha-D-ribose 1-diphosphate + adenine</text>
        <dbReference type="Rhea" id="RHEA:16609"/>
        <dbReference type="ChEBI" id="CHEBI:16708"/>
        <dbReference type="ChEBI" id="CHEBI:33019"/>
        <dbReference type="ChEBI" id="CHEBI:58017"/>
        <dbReference type="ChEBI" id="CHEBI:456215"/>
        <dbReference type="EC" id="2.4.2.7"/>
    </reaction>
</comment>
<evidence type="ECO:0000256" key="1">
    <source>
        <dbReference type="ARBA" id="ARBA00000868"/>
    </source>
</evidence>
<dbReference type="GO" id="GO:0006168">
    <property type="term" value="P:adenine salvage"/>
    <property type="evidence" value="ECO:0007669"/>
    <property type="project" value="InterPro"/>
</dbReference>
<evidence type="ECO:0000256" key="4">
    <source>
        <dbReference type="ARBA" id="ARBA00004659"/>
    </source>
</evidence>
<evidence type="ECO:0000256" key="9">
    <source>
        <dbReference type="ARBA" id="ARBA00022676"/>
    </source>
</evidence>
<dbReference type="InterPro" id="IPR029057">
    <property type="entry name" value="PRTase-like"/>
</dbReference>
<feature type="domain" description="Phosphoribosyltransferase" evidence="13">
    <location>
        <begin position="30"/>
        <end position="165"/>
    </location>
</feature>
<sequence length="171" mass="18929">MEDLKKLIRDIPDFPKQGILFKDITPLLSDGQAFRNTIDALAAQWAGNTIDMVVGIEARGFIFAAALAYKLGAGLVIVRKPGKLPYQTHAITYELEYGTDTLEIHQDAIKPGQNVLIVDDLLATGGTVKGVVDLLRQFDANVLGIAFLIELEFLRGRDKFQDYDITTLMTF</sequence>
<dbReference type="EMBL" id="WJJP01000318">
    <property type="protein sequence ID" value="MBD3324919.1"/>
    <property type="molecule type" value="Genomic_DNA"/>
</dbReference>
<dbReference type="PANTHER" id="PTHR32315:SF3">
    <property type="entry name" value="ADENINE PHOSPHORIBOSYLTRANSFERASE"/>
    <property type="match status" value="1"/>
</dbReference>
<comment type="pathway">
    <text evidence="4 12">Purine metabolism; AMP biosynthesis via salvage pathway; AMP from adenine: step 1/1.</text>
</comment>
<evidence type="ECO:0000313" key="14">
    <source>
        <dbReference type="EMBL" id="MBD3324919.1"/>
    </source>
</evidence>
<comment type="caution">
    <text evidence="14">The sequence shown here is derived from an EMBL/GenBank/DDBJ whole genome shotgun (WGS) entry which is preliminary data.</text>
</comment>
<dbReference type="PANTHER" id="PTHR32315">
    <property type="entry name" value="ADENINE PHOSPHORIBOSYLTRANSFERASE"/>
    <property type="match status" value="1"/>
</dbReference>
<dbReference type="GO" id="GO:0003999">
    <property type="term" value="F:adenine phosphoribosyltransferase activity"/>
    <property type="evidence" value="ECO:0007669"/>
    <property type="project" value="UniProtKB-UniRule"/>
</dbReference>
<dbReference type="CDD" id="cd06223">
    <property type="entry name" value="PRTases_typeI"/>
    <property type="match status" value="1"/>
</dbReference>
<organism evidence="14 15">
    <name type="scientific">candidate division KSB3 bacterium</name>
    <dbReference type="NCBI Taxonomy" id="2044937"/>
    <lineage>
        <taxon>Bacteria</taxon>
        <taxon>candidate division KSB3</taxon>
    </lineage>
</organism>
<comment type="function">
    <text evidence="2 12">Catalyzes a salvage reaction resulting in the formation of AMP, that is energically less costly than de novo synthesis.</text>
</comment>
<dbReference type="AlphaFoldDB" id="A0A9D5JVI4"/>
<evidence type="ECO:0000256" key="6">
    <source>
        <dbReference type="ARBA" id="ARBA00011738"/>
    </source>
</evidence>